<dbReference type="InterPro" id="IPR036651">
    <property type="entry name" value="Gln_synt_N_sf"/>
</dbReference>
<keyword evidence="2" id="KW-0436">Ligase</keyword>
<dbReference type="InterPro" id="IPR008146">
    <property type="entry name" value="Gln_synth_cat_dom"/>
</dbReference>
<sequence length="470" mass="51025">MSAYPTITVAEPFPASHTGHAENEALHVCQLRDIRSVECALSDLASVARGKIQTTAEFAEQRGTRLPSIIFGTTVVGGEPRSVYEDLIPCTYPDVALTPDWSTFAPDPLIAHRATVLCDVGGGFTTPKGVAVEAASLSPRSILKRVLKRLDERGLAALVAPELEFFLVAIPAARQGTSLPPAPSPFHLNVRESFIDIFSLERTSAFEPFFTTLFAACRAQRIPVTGFSHEAAASQYEVNFAPAAPLAQADAVFRFKRLARDVALRYGFAATFLAKPYVEGPGSGMHWHMSMQQRDSGRNVFSGADGAASAELLAFVAGMQRHALATTALIAPYQNSYMRFQKHEAAPAAASWGQDDRSVAFRIPVSNAANRRIENRLPGADANPYLLLASMIAAGLDGMDRRLEPTSSPDPLPLSLDAALEAFRHDDWTRALFGVPFVDTYDALKRHELAQREQASSGLEWDIANLLHHA</sequence>
<dbReference type="SMART" id="SM01230">
    <property type="entry name" value="Gln-synt_C"/>
    <property type="match status" value="1"/>
</dbReference>
<accession>A0A7W2EQ75</accession>
<dbReference type="RefSeq" id="WP_182160737.1">
    <property type="nucleotide sequence ID" value="NZ_JACEZT010000003.1"/>
</dbReference>
<dbReference type="Pfam" id="PF00120">
    <property type="entry name" value="Gln-synt_C"/>
    <property type="match status" value="1"/>
</dbReference>
<protein>
    <submittedName>
        <fullName evidence="7">Glutamine synthetase</fullName>
    </submittedName>
</protein>
<evidence type="ECO:0000259" key="6">
    <source>
        <dbReference type="PROSITE" id="PS51987"/>
    </source>
</evidence>
<reference evidence="7 8" key="1">
    <citation type="submission" date="2020-07" db="EMBL/GenBank/DDBJ databases">
        <title>Novel species isolated from subtropical streams in China.</title>
        <authorList>
            <person name="Lu H."/>
        </authorList>
    </citation>
    <scope>NUCLEOTIDE SEQUENCE [LARGE SCALE GENOMIC DNA]</scope>
    <source>
        <strain evidence="7 8">LX20W</strain>
    </source>
</reference>
<dbReference type="InterPro" id="IPR014746">
    <property type="entry name" value="Gln_synth/guanido_kin_cat_dom"/>
</dbReference>
<dbReference type="EMBL" id="JACEZT010000003">
    <property type="protein sequence ID" value="MBA5636591.1"/>
    <property type="molecule type" value="Genomic_DNA"/>
</dbReference>
<evidence type="ECO:0000256" key="5">
    <source>
        <dbReference type="RuleBase" id="RU000384"/>
    </source>
</evidence>
<organism evidence="7 8">
    <name type="scientific">Rugamonas brunnea</name>
    <dbReference type="NCBI Taxonomy" id="2758569"/>
    <lineage>
        <taxon>Bacteria</taxon>
        <taxon>Pseudomonadati</taxon>
        <taxon>Pseudomonadota</taxon>
        <taxon>Betaproteobacteria</taxon>
        <taxon>Burkholderiales</taxon>
        <taxon>Oxalobacteraceae</taxon>
        <taxon>Telluria group</taxon>
        <taxon>Rugamonas</taxon>
    </lineage>
</organism>
<dbReference type="SUPFAM" id="SSF55931">
    <property type="entry name" value="Glutamine synthetase/guanido kinase"/>
    <property type="match status" value="1"/>
</dbReference>
<evidence type="ECO:0000256" key="2">
    <source>
        <dbReference type="ARBA" id="ARBA00022598"/>
    </source>
</evidence>
<keyword evidence="3" id="KW-0460">Magnesium</keyword>
<keyword evidence="8" id="KW-1185">Reference proteome</keyword>
<evidence type="ECO:0000313" key="8">
    <source>
        <dbReference type="Proteomes" id="UP000534388"/>
    </source>
</evidence>
<evidence type="ECO:0000256" key="3">
    <source>
        <dbReference type="ARBA" id="ARBA00022842"/>
    </source>
</evidence>
<dbReference type="AlphaFoldDB" id="A0A7W2EQ75"/>
<dbReference type="Proteomes" id="UP000534388">
    <property type="component" value="Unassembled WGS sequence"/>
</dbReference>
<dbReference type="GO" id="GO:0004356">
    <property type="term" value="F:glutamine synthetase activity"/>
    <property type="evidence" value="ECO:0007669"/>
    <property type="project" value="InterPro"/>
</dbReference>
<dbReference type="GO" id="GO:0006598">
    <property type="term" value="P:polyamine catabolic process"/>
    <property type="evidence" value="ECO:0007669"/>
    <property type="project" value="TreeGrafter"/>
</dbReference>
<dbReference type="PANTHER" id="PTHR43785">
    <property type="entry name" value="GAMMA-GLUTAMYLPUTRESCINE SYNTHETASE"/>
    <property type="match status" value="1"/>
</dbReference>
<dbReference type="GO" id="GO:0006542">
    <property type="term" value="P:glutamine biosynthetic process"/>
    <property type="evidence" value="ECO:0007669"/>
    <property type="project" value="InterPro"/>
</dbReference>
<gene>
    <name evidence="7" type="ORF">H3H37_05935</name>
</gene>
<comment type="caution">
    <text evidence="7">The sequence shown here is derived from an EMBL/GenBank/DDBJ whole genome shotgun (WGS) entry which is preliminary data.</text>
</comment>
<comment type="cofactor">
    <cofactor evidence="1">
        <name>Mg(2+)</name>
        <dbReference type="ChEBI" id="CHEBI:18420"/>
    </cofactor>
</comment>
<dbReference type="PANTHER" id="PTHR43785:SF12">
    <property type="entry name" value="TYPE-1 GLUTAMINE SYNTHETASE 2"/>
    <property type="match status" value="1"/>
</dbReference>
<dbReference type="PROSITE" id="PS51987">
    <property type="entry name" value="GS_CATALYTIC"/>
    <property type="match status" value="1"/>
</dbReference>
<dbReference type="PROSITE" id="PS00181">
    <property type="entry name" value="GLNA_ATP"/>
    <property type="match status" value="1"/>
</dbReference>
<feature type="domain" description="GS catalytic" evidence="6">
    <location>
        <begin position="139"/>
        <end position="470"/>
    </location>
</feature>
<dbReference type="InterPro" id="IPR027303">
    <property type="entry name" value="Gln_synth_gly_rich_site"/>
</dbReference>
<evidence type="ECO:0000313" key="7">
    <source>
        <dbReference type="EMBL" id="MBA5636591.1"/>
    </source>
</evidence>
<dbReference type="SUPFAM" id="SSF54368">
    <property type="entry name" value="Glutamine synthetase, N-terminal domain"/>
    <property type="match status" value="1"/>
</dbReference>
<dbReference type="Gene3D" id="3.30.590.10">
    <property type="entry name" value="Glutamine synthetase/guanido kinase, catalytic domain"/>
    <property type="match status" value="1"/>
</dbReference>
<comment type="similarity">
    <text evidence="4 5">Belongs to the glutamine synthetase family.</text>
</comment>
<evidence type="ECO:0000256" key="1">
    <source>
        <dbReference type="ARBA" id="ARBA00001946"/>
    </source>
</evidence>
<evidence type="ECO:0000256" key="4">
    <source>
        <dbReference type="PROSITE-ProRule" id="PRU01331"/>
    </source>
</evidence>
<proteinExistence type="inferred from homology"/>
<name>A0A7W2EQ75_9BURK</name>